<dbReference type="Proteomes" id="UP000007801">
    <property type="component" value="Unassembled WGS sequence"/>
</dbReference>
<sequence>MELVWKAFLLLWVILYLHTANGLEPEPHDLDKRDIDASYISDKVKMILSTVLRPVADIVEKADFHVPYLSGYSTKEQKGLI</sequence>
<proteinExistence type="predicted"/>
<accession>B3M8M6</accession>
<keyword evidence="1" id="KW-0732">Signal</keyword>
<keyword evidence="3" id="KW-1185">Reference proteome</keyword>
<organism evidence="2 3">
    <name type="scientific">Drosophila ananassae</name>
    <name type="common">Fruit fly</name>
    <dbReference type="NCBI Taxonomy" id="7217"/>
    <lineage>
        <taxon>Eukaryota</taxon>
        <taxon>Metazoa</taxon>
        <taxon>Ecdysozoa</taxon>
        <taxon>Arthropoda</taxon>
        <taxon>Hexapoda</taxon>
        <taxon>Insecta</taxon>
        <taxon>Pterygota</taxon>
        <taxon>Neoptera</taxon>
        <taxon>Endopterygota</taxon>
        <taxon>Diptera</taxon>
        <taxon>Brachycera</taxon>
        <taxon>Muscomorpha</taxon>
        <taxon>Ephydroidea</taxon>
        <taxon>Drosophilidae</taxon>
        <taxon>Drosophila</taxon>
        <taxon>Sophophora</taxon>
    </lineage>
</organism>
<dbReference type="EMBL" id="CH902618">
    <property type="protein sequence ID" value="EDV40000.2"/>
    <property type="molecule type" value="Genomic_DNA"/>
</dbReference>
<reference evidence="2 3" key="1">
    <citation type="journal article" date="2007" name="Nature">
        <title>Evolution of genes and genomes on the Drosophila phylogeny.</title>
        <authorList>
            <consortium name="Drosophila 12 Genomes Consortium"/>
            <person name="Clark A.G."/>
            <person name="Eisen M.B."/>
            <person name="Smith D.R."/>
            <person name="Bergman C.M."/>
            <person name="Oliver B."/>
            <person name="Markow T.A."/>
            <person name="Kaufman T.C."/>
            <person name="Kellis M."/>
            <person name="Gelbart W."/>
            <person name="Iyer V.N."/>
            <person name="Pollard D.A."/>
            <person name="Sackton T.B."/>
            <person name="Larracuente A.M."/>
            <person name="Singh N.D."/>
            <person name="Abad J.P."/>
            <person name="Abt D.N."/>
            <person name="Adryan B."/>
            <person name="Aguade M."/>
            <person name="Akashi H."/>
            <person name="Anderson W.W."/>
            <person name="Aquadro C.F."/>
            <person name="Ardell D.H."/>
            <person name="Arguello R."/>
            <person name="Artieri C.G."/>
            <person name="Barbash D.A."/>
            <person name="Barker D."/>
            <person name="Barsanti P."/>
            <person name="Batterham P."/>
            <person name="Batzoglou S."/>
            <person name="Begun D."/>
            <person name="Bhutkar A."/>
            <person name="Blanco E."/>
            <person name="Bosak S.A."/>
            <person name="Bradley R.K."/>
            <person name="Brand A.D."/>
            <person name="Brent M.R."/>
            <person name="Brooks A.N."/>
            <person name="Brown R.H."/>
            <person name="Butlin R.K."/>
            <person name="Caggese C."/>
            <person name="Calvi B.R."/>
            <person name="Bernardo de Carvalho A."/>
            <person name="Caspi A."/>
            <person name="Castrezana S."/>
            <person name="Celniker S.E."/>
            <person name="Chang J.L."/>
            <person name="Chapple C."/>
            <person name="Chatterji S."/>
            <person name="Chinwalla A."/>
            <person name="Civetta A."/>
            <person name="Clifton S.W."/>
            <person name="Comeron J.M."/>
            <person name="Costello J.C."/>
            <person name="Coyne J.A."/>
            <person name="Daub J."/>
            <person name="David R.G."/>
            <person name="Delcher A.L."/>
            <person name="Delehaunty K."/>
            <person name="Do C.B."/>
            <person name="Ebling H."/>
            <person name="Edwards K."/>
            <person name="Eickbush T."/>
            <person name="Evans J.D."/>
            <person name="Filipski A."/>
            <person name="Findeiss S."/>
            <person name="Freyhult E."/>
            <person name="Fulton L."/>
            <person name="Fulton R."/>
            <person name="Garcia A.C."/>
            <person name="Gardiner A."/>
            <person name="Garfield D.A."/>
            <person name="Garvin B.E."/>
            <person name="Gibson G."/>
            <person name="Gilbert D."/>
            <person name="Gnerre S."/>
            <person name="Godfrey J."/>
            <person name="Good R."/>
            <person name="Gotea V."/>
            <person name="Gravely B."/>
            <person name="Greenberg A.J."/>
            <person name="Griffiths-Jones S."/>
            <person name="Gross S."/>
            <person name="Guigo R."/>
            <person name="Gustafson E.A."/>
            <person name="Haerty W."/>
            <person name="Hahn M.W."/>
            <person name="Halligan D.L."/>
            <person name="Halpern A.L."/>
            <person name="Halter G.M."/>
            <person name="Han M.V."/>
            <person name="Heger A."/>
            <person name="Hillier L."/>
            <person name="Hinrichs A.S."/>
            <person name="Holmes I."/>
            <person name="Hoskins R.A."/>
            <person name="Hubisz M.J."/>
            <person name="Hultmark D."/>
            <person name="Huntley M.A."/>
            <person name="Jaffe D.B."/>
            <person name="Jagadeeshan S."/>
            <person name="Jeck W.R."/>
            <person name="Johnson J."/>
            <person name="Jones C.D."/>
            <person name="Jordan W.C."/>
            <person name="Karpen G.H."/>
            <person name="Kataoka E."/>
            <person name="Keightley P.D."/>
            <person name="Kheradpour P."/>
            <person name="Kirkness E.F."/>
            <person name="Koerich L.B."/>
            <person name="Kristiansen K."/>
            <person name="Kudrna D."/>
            <person name="Kulathinal R.J."/>
            <person name="Kumar S."/>
            <person name="Kwok R."/>
            <person name="Lander E."/>
            <person name="Langley C.H."/>
            <person name="Lapoint R."/>
            <person name="Lazzaro B.P."/>
            <person name="Lee S.J."/>
            <person name="Levesque L."/>
            <person name="Li R."/>
            <person name="Lin C.F."/>
            <person name="Lin M.F."/>
            <person name="Lindblad-Toh K."/>
            <person name="Llopart A."/>
            <person name="Long M."/>
            <person name="Low L."/>
            <person name="Lozovsky E."/>
            <person name="Lu J."/>
            <person name="Luo M."/>
            <person name="Machado C.A."/>
            <person name="Makalowski W."/>
            <person name="Marzo M."/>
            <person name="Matsuda M."/>
            <person name="Matzkin L."/>
            <person name="McAllister B."/>
            <person name="McBride C.S."/>
            <person name="McKernan B."/>
            <person name="McKernan K."/>
            <person name="Mendez-Lago M."/>
            <person name="Minx P."/>
            <person name="Mollenhauer M.U."/>
            <person name="Montooth K."/>
            <person name="Mount S.M."/>
            <person name="Mu X."/>
            <person name="Myers E."/>
            <person name="Negre B."/>
            <person name="Newfeld S."/>
            <person name="Nielsen R."/>
            <person name="Noor M.A."/>
            <person name="O'Grady P."/>
            <person name="Pachter L."/>
            <person name="Papaceit M."/>
            <person name="Parisi M.J."/>
            <person name="Parisi M."/>
            <person name="Parts L."/>
            <person name="Pedersen J.S."/>
            <person name="Pesole G."/>
            <person name="Phillippy A.M."/>
            <person name="Ponting C.P."/>
            <person name="Pop M."/>
            <person name="Porcelli D."/>
            <person name="Powell J.R."/>
            <person name="Prohaska S."/>
            <person name="Pruitt K."/>
            <person name="Puig M."/>
            <person name="Quesneville H."/>
            <person name="Ram K.R."/>
            <person name="Rand D."/>
            <person name="Rasmussen M.D."/>
            <person name="Reed L.K."/>
            <person name="Reenan R."/>
            <person name="Reily A."/>
            <person name="Remington K.A."/>
            <person name="Rieger T.T."/>
            <person name="Ritchie M.G."/>
            <person name="Robin C."/>
            <person name="Rogers Y.H."/>
            <person name="Rohde C."/>
            <person name="Rozas J."/>
            <person name="Rubenfield M.J."/>
            <person name="Ruiz A."/>
            <person name="Russo S."/>
            <person name="Salzberg S.L."/>
            <person name="Sanchez-Gracia A."/>
            <person name="Saranga D.J."/>
            <person name="Sato H."/>
            <person name="Schaeffer S.W."/>
            <person name="Schatz M.C."/>
            <person name="Schlenke T."/>
            <person name="Schwartz R."/>
            <person name="Segarra C."/>
            <person name="Singh R.S."/>
            <person name="Sirot L."/>
            <person name="Sirota M."/>
            <person name="Sisneros N.B."/>
            <person name="Smith C.D."/>
            <person name="Smith T.F."/>
            <person name="Spieth J."/>
            <person name="Stage D.E."/>
            <person name="Stark A."/>
            <person name="Stephan W."/>
            <person name="Strausberg R.L."/>
            <person name="Strempel S."/>
            <person name="Sturgill D."/>
            <person name="Sutton G."/>
            <person name="Sutton G.G."/>
            <person name="Tao W."/>
            <person name="Teichmann S."/>
            <person name="Tobari Y.N."/>
            <person name="Tomimura Y."/>
            <person name="Tsolas J.M."/>
            <person name="Valente V.L."/>
            <person name="Venter E."/>
            <person name="Venter J.C."/>
            <person name="Vicario S."/>
            <person name="Vieira F.G."/>
            <person name="Vilella A.J."/>
            <person name="Villasante A."/>
            <person name="Walenz B."/>
            <person name="Wang J."/>
            <person name="Wasserman M."/>
            <person name="Watts T."/>
            <person name="Wilson D."/>
            <person name="Wilson R.K."/>
            <person name="Wing R.A."/>
            <person name="Wolfner M.F."/>
            <person name="Wong A."/>
            <person name="Wong G.K."/>
            <person name="Wu C.I."/>
            <person name="Wu G."/>
            <person name="Yamamoto D."/>
            <person name="Yang H.P."/>
            <person name="Yang S.P."/>
            <person name="Yorke J.A."/>
            <person name="Yoshida K."/>
            <person name="Zdobnov E."/>
            <person name="Zhang P."/>
            <person name="Zhang Y."/>
            <person name="Zimin A.V."/>
            <person name="Baldwin J."/>
            <person name="Abdouelleil A."/>
            <person name="Abdulkadir J."/>
            <person name="Abebe A."/>
            <person name="Abera B."/>
            <person name="Abreu J."/>
            <person name="Acer S.C."/>
            <person name="Aftuck L."/>
            <person name="Alexander A."/>
            <person name="An P."/>
            <person name="Anderson E."/>
            <person name="Anderson S."/>
            <person name="Arachi H."/>
            <person name="Azer M."/>
            <person name="Bachantsang P."/>
            <person name="Barry A."/>
            <person name="Bayul T."/>
            <person name="Berlin A."/>
            <person name="Bessette D."/>
            <person name="Bloom T."/>
            <person name="Blye J."/>
            <person name="Boguslavskiy L."/>
            <person name="Bonnet C."/>
            <person name="Boukhgalter B."/>
            <person name="Bourzgui I."/>
            <person name="Brown A."/>
            <person name="Cahill P."/>
            <person name="Channer S."/>
            <person name="Cheshatsang Y."/>
            <person name="Chuda L."/>
            <person name="Citroen M."/>
            <person name="Collymore A."/>
            <person name="Cooke P."/>
            <person name="Costello M."/>
            <person name="D'Aco K."/>
            <person name="Daza R."/>
            <person name="De Haan G."/>
            <person name="DeGray S."/>
            <person name="DeMaso C."/>
            <person name="Dhargay N."/>
            <person name="Dooley K."/>
            <person name="Dooley E."/>
            <person name="Doricent M."/>
            <person name="Dorje P."/>
            <person name="Dorjee K."/>
            <person name="Dupes A."/>
            <person name="Elong R."/>
            <person name="Falk J."/>
            <person name="Farina A."/>
            <person name="Faro S."/>
            <person name="Ferguson D."/>
            <person name="Fisher S."/>
            <person name="Foley C.D."/>
            <person name="Franke A."/>
            <person name="Friedrich D."/>
            <person name="Gadbois L."/>
            <person name="Gearin G."/>
            <person name="Gearin C.R."/>
            <person name="Giannoukos G."/>
            <person name="Goode T."/>
            <person name="Graham J."/>
            <person name="Grandbois E."/>
            <person name="Grewal S."/>
            <person name="Gyaltsen K."/>
            <person name="Hafez N."/>
            <person name="Hagos B."/>
            <person name="Hall J."/>
            <person name="Henson C."/>
            <person name="Hollinger A."/>
            <person name="Honan T."/>
            <person name="Huard M.D."/>
            <person name="Hughes L."/>
            <person name="Hurhula B."/>
            <person name="Husby M.E."/>
            <person name="Kamat A."/>
            <person name="Kanga B."/>
            <person name="Kashin S."/>
            <person name="Khazanovich D."/>
            <person name="Kisner P."/>
            <person name="Lance K."/>
            <person name="Lara M."/>
            <person name="Lee W."/>
            <person name="Lennon N."/>
            <person name="Letendre F."/>
            <person name="LeVine R."/>
            <person name="Lipovsky A."/>
            <person name="Liu X."/>
            <person name="Liu J."/>
            <person name="Liu S."/>
            <person name="Lokyitsang T."/>
            <person name="Lokyitsang Y."/>
            <person name="Lubonja R."/>
            <person name="Lui A."/>
            <person name="MacDonald P."/>
            <person name="Magnisalis V."/>
            <person name="Maru K."/>
            <person name="Matthews C."/>
            <person name="McCusker W."/>
            <person name="McDonough S."/>
            <person name="Mehta T."/>
            <person name="Meldrim J."/>
            <person name="Meneus L."/>
            <person name="Mihai O."/>
            <person name="Mihalev A."/>
            <person name="Mihova T."/>
            <person name="Mittelman R."/>
            <person name="Mlenga V."/>
            <person name="Montmayeur A."/>
            <person name="Mulrain L."/>
            <person name="Navidi A."/>
            <person name="Naylor J."/>
            <person name="Negash T."/>
            <person name="Nguyen T."/>
            <person name="Nguyen N."/>
            <person name="Nicol R."/>
            <person name="Norbu C."/>
            <person name="Norbu N."/>
            <person name="Novod N."/>
            <person name="O'Neill B."/>
            <person name="Osman S."/>
            <person name="Markiewicz E."/>
            <person name="Oyono O.L."/>
            <person name="Patti C."/>
            <person name="Phunkhang P."/>
            <person name="Pierre F."/>
            <person name="Priest M."/>
            <person name="Raghuraman S."/>
            <person name="Rege F."/>
            <person name="Reyes R."/>
            <person name="Rise C."/>
            <person name="Rogov P."/>
            <person name="Ross K."/>
            <person name="Ryan E."/>
            <person name="Settipalli S."/>
            <person name="Shea T."/>
            <person name="Sherpa N."/>
            <person name="Shi L."/>
            <person name="Shih D."/>
            <person name="Sparrow T."/>
            <person name="Spaulding J."/>
            <person name="Stalker J."/>
            <person name="Stange-Thomann N."/>
            <person name="Stavropoulos S."/>
            <person name="Stone C."/>
            <person name="Strader C."/>
            <person name="Tesfaye S."/>
            <person name="Thomson T."/>
            <person name="Thoulutsang Y."/>
            <person name="Thoulutsang D."/>
            <person name="Topham K."/>
            <person name="Topping I."/>
            <person name="Tsamla T."/>
            <person name="Vassiliev H."/>
            <person name="Vo A."/>
            <person name="Wangchuk T."/>
            <person name="Wangdi T."/>
            <person name="Weiand M."/>
            <person name="Wilkinson J."/>
            <person name="Wilson A."/>
            <person name="Yadav S."/>
            <person name="Young G."/>
            <person name="Yu Q."/>
            <person name="Zembek L."/>
            <person name="Zhong D."/>
            <person name="Zimmer A."/>
            <person name="Zwirko Z."/>
            <person name="Jaffe D.B."/>
            <person name="Alvarez P."/>
            <person name="Brockman W."/>
            <person name="Butler J."/>
            <person name="Chin C."/>
            <person name="Gnerre S."/>
            <person name="Grabherr M."/>
            <person name="Kleber M."/>
            <person name="Mauceli E."/>
            <person name="MacCallum I."/>
        </authorList>
    </citation>
    <scope>NUCLEOTIDE SEQUENCE [LARGE SCALE GENOMIC DNA]</scope>
    <source>
        <strain evidence="3">Tucson 14024-0371.13</strain>
    </source>
</reference>
<evidence type="ECO:0000313" key="2">
    <source>
        <dbReference type="EMBL" id="EDV40000.2"/>
    </source>
</evidence>
<gene>
    <name evidence="2" type="primary">Dana\GF24177</name>
    <name evidence="2" type="synonym">dana_GLEANR_8921</name>
    <name evidence="2" type="ORF">GF24177</name>
</gene>
<name>B3M8M6_DROAN</name>
<dbReference type="HOGENOM" id="CLU_2592250_0_0_1"/>
<protein>
    <submittedName>
        <fullName evidence="2">Uncharacterized protein</fullName>
    </submittedName>
</protein>
<dbReference type="InParanoid" id="B3M8M6"/>
<evidence type="ECO:0000313" key="3">
    <source>
        <dbReference type="Proteomes" id="UP000007801"/>
    </source>
</evidence>
<dbReference type="AlphaFoldDB" id="B3M8M6"/>
<evidence type="ECO:0000256" key="1">
    <source>
        <dbReference type="SAM" id="SignalP"/>
    </source>
</evidence>
<feature type="signal peptide" evidence="1">
    <location>
        <begin position="1"/>
        <end position="22"/>
    </location>
</feature>
<feature type="chain" id="PRO_5006454576" evidence="1">
    <location>
        <begin position="23"/>
        <end position="81"/>
    </location>
</feature>